<evidence type="ECO:0000313" key="6">
    <source>
        <dbReference type="Proteomes" id="UP000019364"/>
    </source>
</evidence>
<evidence type="ECO:0000313" key="5">
    <source>
        <dbReference type="EMBL" id="GAF07294.1"/>
    </source>
</evidence>
<keyword evidence="2" id="KW-0238">DNA-binding</keyword>
<dbReference type="InterPro" id="IPR051081">
    <property type="entry name" value="HTH_MetalResp_TranReg"/>
</dbReference>
<reference evidence="5 6" key="1">
    <citation type="journal article" date="2014" name="Genome Announc.">
        <title>Draft Genome Sequence of Paenibacillus pini JCM 16418T, Isolated from the Rhizosphere of Pine Tree.</title>
        <authorList>
            <person name="Yuki M."/>
            <person name="Oshima K."/>
            <person name="Suda W."/>
            <person name="Oshida Y."/>
            <person name="Kitamura K."/>
            <person name="Iida Y."/>
            <person name="Hattori M."/>
            <person name="Ohkuma M."/>
        </authorList>
    </citation>
    <scope>NUCLEOTIDE SEQUENCE [LARGE SCALE GENOMIC DNA]</scope>
    <source>
        <strain evidence="5 6">JCM 16418</strain>
    </source>
</reference>
<accession>W7YXZ5</accession>
<dbReference type="InterPro" id="IPR036388">
    <property type="entry name" value="WH-like_DNA-bd_sf"/>
</dbReference>
<dbReference type="PROSITE" id="PS50987">
    <property type="entry name" value="HTH_ARSR_2"/>
    <property type="match status" value="1"/>
</dbReference>
<dbReference type="SUPFAM" id="SSF46785">
    <property type="entry name" value="Winged helix' DNA-binding domain"/>
    <property type="match status" value="1"/>
</dbReference>
<dbReference type="SMART" id="SM00418">
    <property type="entry name" value="HTH_ARSR"/>
    <property type="match status" value="1"/>
</dbReference>
<dbReference type="PRINTS" id="PR00778">
    <property type="entry name" value="HTHARSR"/>
</dbReference>
<evidence type="ECO:0000259" key="4">
    <source>
        <dbReference type="PROSITE" id="PS50987"/>
    </source>
</evidence>
<keyword evidence="6" id="KW-1185">Reference proteome</keyword>
<dbReference type="AlphaFoldDB" id="W7YXZ5"/>
<evidence type="ECO:0000256" key="1">
    <source>
        <dbReference type="ARBA" id="ARBA00023015"/>
    </source>
</evidence>
<dbReference type="Proteomes" id="UP000019364">
    <property type="component" value="Unassembled WGS sequence"/>
</dbReference>
<dbReference type="CDD" id="cd00090">
    <property type="entry name" value="HTH_ARSR"/>
    <property type="match status" value="1"/>
</dbReference>
<dbReference type="InterPro" id="IPR001845">
    <property type="entry name" value="HTH_ArsR_DNA-bd_dom"/>
</dbReference>
<dbReference type="GO" id="GO:0003700">
    <property type="term" value="F:DNA-binding transcription factor activity"/>
    <property type="evidence" value="ECO:0007669"/>
    <property type="project" value="InterPro"/>
</dbReference>
<evidence type="ECO:0000256" key="2">
    <source>
        <dbReference type="ARBA" id="ARBA00023125"/>
    </source>
</evidence>
<organism evidence="5 6">
    <name type="scientific">Paenibacillus pini JCM 16418</name>
    <dbReference type="NCBI Taxonomy" id="1236976"/>
    <lineage>
        <taxon>Bacteria</taxon>
        <taxon>Bacillati</taxon>
        <taxon>Bacillota</taxon>
        <taxon>Bacilli</taxon>
        <taxon>Bacillales</taxon>
        <taxon>Paenibacillaceae</taxon>
        <taxon>Paenibacillus</taxon>
    </lineage>
</organism>
<dbReference type="Gene3D" id="1.10.10.10">
    <property type="entry name" value="Winged helix-like DNA-binding domain superfamily/Winged helix DNA-binding domain"/>
    <property type="match status" value="1"/>
</dbReference>
<dbReference type="RefSeq" id="WP_036646958.1">
    <property type="nucleotide sequence ID" value="NZ_BAVZ01000003.1"/>
</dbReference>
<sequence>MQTTVNLERLAEQFEECQEVLMAIGDTTRQSIIITLISAGCRGMRVGEITEKTHLSRPAVSHHIKILKNAKVVNVNRQGTMNYYFLDPTKSTIRLLKSLTEHIEEYMTEAWEEGKVRKQETNALQ</sequence>
<feature type="domain" description="HTH arsR-type" evidence="4">
    <location>
        <begin position="10"/>
        <end position="107"/>
    </location>
</feature>
<dbReference type="eggNOG" id="COG0640">
    <property type="taxonomic scope" value="Bacteria"/>
</dbReference>
<dbReference type="InterPro" id="IPR011991">
    <property type="entry name" value="ArsR-like_HTH"/>
</dbReference>
<dbReference type="NCBIfam" id="NF033788">
    <property type="entry name" value="HTH_metalloreg"/>
    <property type="match status" value="1"/>
</dbReference>
<protein>
    <submittedName>
        <fullName evidence="5">Transcriptional regulator</fullName>
    </submittedName>
</protein>
<dbReference type="InterPro" id="IPR036390">
    <property type="entry name" value="WH_DNA-bd_sf"/>
</dbReference>
<dbReference type="PANTHER" id="PTHR33154:SF33">
    <property type="entry name" value="TRANSCRIPTIONAL REPRESSOR SDPR"/>
    <property type="match status" value="1"/>
</dbReference>
<evidence type="ECO:0000256" key="3">
    <source>
        <dbReference type="ARBA" id="ARBA00023163"/>
    </source>
</evidence>
<keyword evidence="3" id="KW-0804">Transcription</keyword>
<keyword evidence="1" id="KW-0805">Transcription regulation</keyword>
<dbReference type="GO" id="GO:0003677">
    <property type="term" value="F:DNA binding"/>
    <property type="evidence" value="ECO:0007669"/>
    <property type="project" value="UniProtKB-KW"/>
</dbReference>
<proteinExistence type="predicted"/>
<comment type="caution">
    <text evidence="5">The sequence shown here is derived from an EMBL/GenBank/DDBJ whole genome shotgun (WGS) entry which is preliminary data.</text>
</comment>
<gene>
    <name evidence="5" type="ORF">JCM16418_1304</name>
</gene>
<dbReference type="PANTHER" id="PTHR33154">
    <property type="entry name" value="TRANSCRIPTIONAL REGULATOR, ARSR FAMILY"/>
    <property type="match status" value="1"/>
</dbReference>
<dbReference type="OrthoDB" id="9798835at2"/>
<dbReference type="EMBL" id="BAVZ01000003">
    <property type="protein sequence ID" value="GAF07294.1"/>
    <property type="molecule type" value="Genomic_DNA"/>
</dbReference>
<dbReference type="STRING" id="1236976.JCM16418_1304"/>
<name>W7YXZ5_9BACL</name>
<dbReference type="Pfam" id="PF01022">
    <property type="entry name" value="HTH_5"/>
    <property type="match status" value="1"/>
</dbReference>